<dbReference type="Proteomes" id="UP000295008">
    <property type="component" value="Unassembled WGS sequence"/>
</dbReference>
<gene>
    <name evidence="3" type="ORF">EDC14_105221</name>
</gene>
<feature type="signal peptide" evidence="2">
    <location>
        <begin position="1"/>
        <end position="19"/>
    </location>
</feature>
<evidence type="ECO:0008006" key="5">
    <source>
        <dbReference type="Google" id="ProtNLM"/>
    </source>
</evidence>
<feature type="chain" id="PRO_5020524897" description="Beta-barrel porin 2" evidence="2">
    <location>
        <begin position="20"/>
        <end position="394"/>
    </location>
</feature>
<feature type="compositionally biased region" description="Acidic residues" evidence="1">
    <location>
        <begin position="286"/>
        <end position="308"/>
    </location>
</feature>
<evidence type="ECO:0000256" key="1">
    <source>
        <dbReference type="SAM" id="MobiDB-lite"/>
    </source>
</evidence>
<dbReference type="RefSeq" id="WP_132017515.1">
    <property type="nucleotide sequence ID" value="NZ_SLUN01000052.1"/>
</dbReference>
<organism evidence="3 4">
    <name type="scientific">Hydrogenispora ethanolica</name>
    <dbReference type="NCBI Taxonomy" id="1082276"/>
    <lineage>
        <taxon>Bacteria</taxon>
        <taxon>Bacillati</taxon>
        <taxon>Bacillota</taxon>
        <taxon>Hydrogenispora</taxon>
    </lineage>
</organism>
<protein>
    <recommendedName>
        <fullName evidence="5">Beta-barrel porin 2</fullName>
    </recommendedName>
</protein>
<dbReference type="EMBL" id="SLUN01000052">
    <property type="protein sequence ID" value="TCL56040.1"/>
    <property type="molecule type" value="Genomic_DNA"/>
</dbReference>
<accession>A0A4R1QXP1</accession>
<evidence type="ECO:0000313" key="3">
    <source>
        <dbReference type="EMBL" id="TCL56040.1"/>
    </source>
</evidence>
<dbReference type="AlphaFoldDB" id="A0A4R1QXP1"/>
<evidence type="ECO:0000256" key="2">
    <source>
        <dbReference type="SAM" id="SignalP"/>
    </source>
</evidence>
<keyword evidence="2" id="KW-0732">Signal</keyword>
<reference evidence="3 4" key="1">
    <citation type="submission" date="2019-03" db="EMBL/GenBank/DDBJ databases">
        <title>Genomic Encyclopedia of Type Strains, Phase IV (KMG-IV): sequencing the most valuable type-strain genomes for metagenomic binning, comparative biology and taxonomic classification.</title>
        <authorList>
            <person name="Goeker M."/>
        </authorList>
    </citation>
    <scope>NUCLEOTIDE SEQUENCE [LARGE SCALE GENOMIC DNA]</scope>
    <source>
        <strain evidence="3 4">LX-B</strain>
    </source>
</reference>
<proteinExistence type="predicted"/>
<comment type="caution">
    <text evidence="3">The sequence shown here is derived from an EMBL/GenBank/DDBJ whole genome shotgun (WGS) entry which is preliminary data.</text>
</comment>
<name>A0A4R1QXP1_HYDET</name>
<feature type="region of interest" description="Disordered" evidence="1">
    <location>
        <begin position="285"/>
        <end position="311"/>
    </location>
</feature>
<sequence>MRLFWVCILLLTCCRPVYAALDQGAARLGYQIDWREEEELRNKFDLNLRGKADWLRYDVAGSFYAPQPDSGDSALNVRLDFPRWNKNLKLHSGVKWNEDYRYFSERLYYRWLPSRDLHVDLDYTWQIREAERAESSRYEYHLNQEELSAYYLWETWRFFSSVLHAQKTYPAQSIYTSTKWQLEEDLSWQCRGDLQLGFAYREVTGFYPFDKKINYDYWRCYYEFRSRFSPSPRNDFFGSYRISQWEKGLRPYRDDRKLKLSWTHDRPQKTRILVKLELEDIGYLADPDDIQPVPDEDDEDEAEDEAAEEDYHSRRSAILSLEYRKTLSKFSWTTQVFFRRTDYRADAVPDSDASGVIVKLRWKQRPWELHSEWAPFGGSRSLTAYYRLKMVYNI</sequence>
<evidence type="ECO:0000313" key="4">
    <source>
        <dbReference type="Proteomes" id="UP000295008"/>
    </source>
</evidence>
<keyword evidence="4" id="KW-1185">Reference proteome</keyword>